<evidence type="ECO:0000313" key="3">
    <source>
        <dbReference type="Proteomes" id="UP000735302"/>
    </source>
</evidence>
<name>A0AAV4CKX7_9GAST</name>
<organism evidence="2 3">
    <name type="scientific">Plakobranchus ocellatus</name>
    <dbReference type="NCBI Taxonomy" id="259542"/>
    <lineage>
        <taxon>Eukaryota</taxon>
        <taxon>Metazoa</taxon>
        <taxon>Spiralia</taxon>
        <taxon>Lophotrochozoa</taxon>
        <taxon>Mollusca</taxon>
        <taxon>Gastropoda</taxon>
        <taxon>Heterobranchia</taxon>
        <taxon>Euthyneura</taxon>
        <taxon>Panpulmonata</taxon>
        <taxon>Sacoglossa</taxon>
        <taxon>Placobranchoidea</taxon>
        <taxon>Plakobranchidae</taxon>
        <taxon>Plakobranchus</taxon>
    </lineage>
</organism>
<sequence length="89" mass="10009">MPILRKTEKTTMGNIESEAEVKENGQDFGGVREYVTGQSDFNTLCGKPVLHESIKRAAGLEDSELAFGRRRDLLLRVLTRNWCQAGRGR</sequence>
<dbReference type="EMBL" id="BLXT01006630">
    <property type="protein sequence ID" value="GFO32412.1"/>
    <property type="molecule type" value="Genomic_DNA"/>
</dbReference>
<feature type="region of interest" description="Disordered" evidence="1">
    <location>
        <begin position="1"/>
        <end position="27"/>
    </location>
</feature>
<proteinExistence type="predicted"/>
<comment type="caution">
    <text evidence="2">The sequence shown here is derived from an EMBL/GenBank/DDBJ whole genome shotgun (WGS) entry which is preliminary data.</text>
</comment>
<reference evidence="2 3" key="1">
    <citation type="journal article" date="2021" name="Elife">
        <title>Chloroplast acquisition without the gene transfer in kleptoplastic sea slugs, Plakobranchus ocellatus.</title>
        <authorList>
            <person name="Maeda T."/>
            <person name="Takahashi S."/>
            <person name="Yoshida T."/>
            <person name="Shimamura S."/>
            <person name="Takaki Y."/>
            <person name="Nagai Y."/>
            <person name="Toyoda A."/>
            <person name="Suzuki Y."/>
            <person name="Arimoto A."/>
            <person name="Ishii H."/>
            <person name="Satoh N."/>
            <person name="Nishiyama T."/>
            <person name="Hasebe M."/>
            <person name="Maruyama T."/>
            <person name="Minagawa J."/>
            <person name="Obokata J."/>
            <person name="Shigenobu S."/>
        </authorList>
    </citation>
    <scope>NUCLEOTIDE SEQUENCE [LARGE SCALE GENOMIC DNA]</scope>
</reference>
<accession>A0AAV4CKX7</accession>
<protein>
    <submittedName>
        <fullName evidence="2">Uncharacterized protein</fullName>
    </submittedName>
</protein>
<dbReference type="Proteomes" id="UP000735302">
    <property type="component" value="Unassembled WGS sequence"/>
</dbReference>
<gene>
    <name evidence="2" type="ORF">PoB_005891700</name>
</gene>
<dbReference type="AlphaFoldDB" id="A0AAV4CKX7"/>
<keyword evidence="3" id="KW-1185">Reference proteome</keyword>
<evidence type="ECO:0000256" key="1">
    <source>
        <dbReference type="SAM" id="MobiDB-lite"/>
    </source>
</evidence>
<evidence type="ECO:0000313" key="2">
    <source>
        <dbReference type="EMBL" id="GFO32412.1"/>
    </source>
</evidence>